<evidence type="ECO:0000313" key="2">
    <source>
        <dbReference type="Proteomes" id="UP001157502"/>
    </source>
</evidence>
<organism evidence="1 2">
    <name type="scientific">Dallia pectoralis</name>
    <name type="common">Alaska blackfish</name>
    <dbReference type="NCBI Taxonomy" id="75939"/>
    <lineage>
        <taxon>Eukaryota</taxon>
        <taxon>Metazoa</taxon>
        <taxon>Chordata</taxon>
        <taxon>Craniata</taxon>
        <taxon>Vertebrata</taxon>
        <taxon>Euteleostomi</taxon>
        <taxon>Actinopterygii</taxon>
        <taxon>Neopterygii</taxon>
        <taxon>Teleostei</taxon>
        <taxon>Protacanthopterygii</taxon>
        <taxon>Esociformes</taxon>
        <taxon>Umbridae</taxon>
        <taxon>Dallia</taxon>
    </lineage>
</organism>
<sequence length="60" mass="6870">MYVVVICLVAVQMDADVLLCTIVFNVFVKHTCYINKPACLLLKAVFNKYFHPHCMVFCIS</sequence>
<feature type="non-terminal residue" evidence="1">
    <location>
        <position position="60"/>
    </location>
</feature>
<protein>
    <submittedName>
        <fullName evidence="1">Uncharacterized protein</fullName>
    </submittedName>
</protein>
<keyword evidence="2" id="KW-1185">Reference proteome</keyword>
<dbReference type="EMBL" id="CM055731">
    <property type="protein sequence ID" value="KAJ8012384.1"/>
    <property type="molecule type" value="Genomic_DNA"/>
</dbReference>
<proteinExistence type="predicted"/>
<comment type="caution">
    <text evidence="1">The sequence shown here is derived from an EMBL/GenBank/DDBJ whole genome shotgun (WGS) entry which is preliminary data.</text>
</comment>
<evidence type="ECO:0000313" key="1">
    <source>
        <dbReference type="EMBL" id="KAJ8012384.1"/>
    </source>
</evidence>
<gene>
    <name evidence="1" type="ORF">DPEC_G00042160</name>
</gene>
<name>A0ACC2H8T9_DALPE</name>
<dbReference type="Proteomes" id="UP001157502">
    <property type="component" value="Chromosome 4"/>
</dbReference>
<reference evidence="1" key="1">
    <citation type="submission" date="2021-05" db="EMBL/GenBank/DDBJ databases">
        <authorList>
            <person name="Pan Q."/>
            <person name="Jouanno E."/>
            <person name="Zahm M."/>
            <person name="Klopp C."/>
            <person name="Cabau C."/>
            <person name="Louis A."/>
            <person name="Berthelot C."/>
            <person name="Parey E."/>
            <person name="Roest Crollius H."/>
            <person name="Montfort J."/>
            <person name="Robinson-Rechavi M."/>
            <person name="Bouchez O."/>
            <person name="Lampietro C."/>
            <person name="Lopez Roques C."/>
            <person name="Donnadieu C."/>
            <person name="Postlethwait J."/>
            <person name="Bobe J."/>
            <person name="Dillon D."/>
            <person name="Chandos A."/>
            <person name="von Hippel F."/>
            <person name="Guiguen Y."/>
        </authorList>
    </citation>
    <scope>NUCLEOTIDE SEQUENCE</scope>
    <source>
        <strain evidence="1">YG-Jan2019</strain>
    </source>
</reference>
<accession>A0ACC2H8T9</accession>